<reference evidence="3 4" key="1">
    <citation type="journal article" date="2016" name="BMC Genomics">
        <title>Genomic analysis of the nitrate-respiring Sphingopyxis granuli (formerly Sphingomonas macrogoltabida) strain TFA.</title>
        <authorList>
            <person name="Garcia-Romero I."/>
            <person name="Perez-Pulido A.J."/>
            <person name="Gonzalez-Flores Y.E."/>
            <person name="Reyes-Ramirez F."/>
            <person name="Santero E."/>
            <person name="Floriano B."/>
        </authorList>
    </citation>
    <scope>NUCLEOTIDE SEQUENCE [LARGE SCALE GENOMIC DNA]</scope>
    <source>
        <strain evidence="3 4">TFA</strain>
    </source>
</reference>
<dbReference type="GO" id="GO:0019748">
    <property type="term" value="P:secondary metabolic process"/>
    <property type="evidence" value="ECO:0007669"/>
    <property type="project" value="TreeGrafter"/>
</dbReference>
<dbReference type="Proteomes" id="UP000058599">
    <property type="component" value="Chromosome"/>
</dbReference>
<dbReference type="InterPro" id="IPR032466">
    <property type="entry name" value="Metal_Hydrolase"/>
</dbReference>
<feature type="domain" description="Amidohydrolase-related" evidence="2">
    <location>
        <begin position="134"/>
        <end position="383"/>
    </location>
</feature>
<organism evidence="3 4">
    <name type="scientific">Sphingopyxis granuli</name>
    <dbReference type="NCBI Taxonomy" id="267128"/>
    <lineage>
        <taxon>Bacteria</taxon>
        <taxon>Pseudomonadati</taxon>
        <taxon>Pseudomonadota</taxon>
        <taxon>Alphaproteobacteria</taxon>
        <taxon>Sphingomonadales</taxon>
        <taxon>Sphingomonadaceae</taxon>
        <taxon>Sphingopyxis</taxon>
    </lineage>
</organism>
<protein>
    <submittedName>
        <fullName evidence="3">Amidohydrolase family protein</fullName>
    </submittedName>
</protein>
<evidence type="ECO:0000259" key="2">
    <source>
        <dbReference type="Pfam" id="PF04909"/>
    </source>
</evidence>
<dbReference type="RefSeq" id="WP_067184097.1">
    <property type="nucleotide sequence ID" value="NZ_CP012199.1"/>
</dbReference>
<dbReference type="AlphaFoldDB" id="A0AA86L3V8"/>
<name>A0AA86L3V8_9SPHN</name>
<dbReference type="SUPFAM" id="SSF51556">
    <property type="entry name" value="Metallo-dependent hydrolases"/>
    <property type="match status" value="1"/>
</dbReference>
<dbReference type="PANTHER" id="PTHR21240:SF30">
    <property type="entry name" value="AMIDOHYDROLASE-RELATED DOMAIN-CONTAINING PROTEIN-RELATED"/>
    <property type="match status" value="1"/>
</dbReference>
<dbReference type="Gene3D" id="3.20.20.140">
    <property type="entry name" value="Metal-dependent hydrolases"/>
    <property type="match status" value="1"/>
</dbReference>
<gene>
    <name evidence="3" type="ORF">SGRAN_2498</name>
</gene>
<dbReference type="PANTHER" id="PTHR21240">
    <property type="entry name" value="2-AMINO-3-CARBOXYLMUCONATE-6-SEMIALDEHYDE DECARBOXYLASE"/>
    <property type="match status" value="1"/>
</dbReference>
<accession>A0AA86L3V8</accession>
<dbReference type="GO" id="GO:0016787">
    <property type="term" value="F:hydrolase activity"/>
    <property type="evidence" value="ECO:0007669"/>
    <property type="project" value="InterPro"/>
</dbReference>
<dbReference type="GO" id="GO:0016831">
    <property type="term" value="F:carboxy-lyase activity"/>
    <property type="evidence" value="ECO:0007669"/>
    <property type="project" value="InterPro"/>
</dbReference>
<proteinExistence type="predicted"/>
<dbReference type="Pfam" id="PF04909">
    <property type="entry name" value="Amidohydro_2"/>
    <property type="match status" value="1"/>
</dbReference>
<evidence type="ECO:0000313" key="3">
    <source>
        <dbReference type="EMBL" id="AMG74858.1"/>
    </source>
</evidence>
<evidence type="ECO:0000256" key="1">
    <source>
        <dbReference type="ARBA" id="ARBA00023239"/>
    </source>
</evidence>
<dbReference type="EMBL" id="CP012199">
    <property type="protein sequence ID" value="AMG74858.1"/>
    <property type="molecule type" value="Genomic_DNA"/>
</dbReference>
<sequence>MPYVENQIVHDADAHIVEMPDCLDPYFDPGMLEVYHEARNQEREFRARMAPLIEMGAFDKWAAKHDDPEFRAGADENVHRRKMYEALGAFRADDRPHVLDLQGYASQLIFTSLCLRNFDFDKGPNMDLAYASARAHNRMMVDYCSVDRRLLPTAYIPIADMKRTVTEARYAIELGAKALMIPAHPPATHSHAHIDLEPLWAMAQEAGLPIVFHIAGTELPQGYKFTGRANVNDTVSGGDGDHNSLGLIAIPHPILLTLSALMFDGVMCKFPKLKFGVIELGASWLPSLMKLLDSSVLAFSRHEERLRQLSATPSEIIRRQVRVTPYPTDDTGWIIANSGPEICMYSSDYPHPEGGTDPMKRFRASMEAANLPQATFDAFLRENYIDMMGEALAPDLRYPKHLVAA</sequence>
<dbReference type="GO" id="GO:0005829">
    <property type="term" value="C:cytosol"/>
    <property type="evidence" value="ECO:0007669"/>
    <property type="project" value="TreeGrafter"/>
</dbReference>
<dbReference type="KEGG" id="sgi:SGRAN_2498"/>
<dbReference type="InterPro" id="IPR006680">
    <property type="entry name" value="Amidohydro-rel"/>
</dbReference>
<keyword evidence="4" id="KW-1185">Reference proteome</keyword>
<keyword evidence="1" id="KW-0456">Lyase</keyword>
<dbReference type="InterPro" id="IPR032465">
    <property type="entry name" value="ACMSD"/>
</dbReference>
<evidence type="ECO:0000313" key="4">
    <source>
        <dbReference type="Proteomes" id="UP000058599"/>
    </source>
</evidence>